<dbReference type="PIRSF" id="PIRSF001237">
    <property type="entry name" value="DHOdimr"/>
    <property type="match status" value="1"/>
</dbReference>
<keyword evidence="8 9" id="KW-0665">Pyrimidine biosynthesis</keyword>
<evidence type="ECO:0000256" key="2">
    <source>
        <dbReference type="ARBA" id="ARBA00004880"/>
    </source>
</evidence>
<dbReference type="PROSITE" id="PS00482">
    <property type="entry name" value="DIHYDROOROTASE_1"/>
    <property type="match status" value="1"/>
</dbReference>
<feature type="active site" evidence="9">
    <location>
        <position position="251"/>
    </location>
</feature>
<dbReference type="GO" id="GO:0044205">
    <property type="term" value="P:'de novo' UMP biosynthetic process"/>
    <property type="evidence" value="ECO:0007669"/>
    <property type="project" value="UniProtKB-UniRule"/>
</dbReference>
<name>A0A0A2C3C3_PROMR</name>
<dbReference type="InterPro" id="IPR006680">
    <property type="entry name" value="Amidohydro-rel"/>
</dbReference>
<feature type="binding site" evidence="9">
    <location>
        <position position="45"/>
    </location>
    <ligand>
        <name>substrate</name>
    </ligand>
</feature>
<dbReference type="PROSITE" id="PS00483">
    <property type="entry name" value="DIHYDROOROTASE_2"/>
    <property type="match status" value="1"/>
</dbReference>
<dbReference type="EC" id="3.5.2.3" evidence="4 9"/>
<evidence type="ECO:0000259" key="11">
    <source>
        <dbReference type="Pfam" id="PF01979"/>
    </source>
</evidence>
<evidence type="ECO:0000256" key="8">
    <source>
        <dbReference type="ARBA" id="ARBA00022975"/>
    </source>
</evidence>
<organism evidence="12 13">
    <name type="scientific">Prochlorococcus marinus str. PAC1</name>
    <dbReference type="NCBI Taxonomy" id="59924"/>
    <lineage>
        <taxon>Bacteria</taxon>
        <taxon>Bacillati</taxon>
        <taxon>Cyanobacteriota</taxon>
        <taxon>Cyanophyceae</taxon>
        <taxon>Synechococcales</taxon>
        <taxon>Prochlorococcaceae</taxon>
        <taxon>Prochlorococcus</taxon>
    </lineage>
</organism>
<comment type="function">
    <text evidence="1 9">Catalyzes the reversible cyclization of carbamoyl aspartate to dihydroorotate.</text>
</comment>
<dbReference type="Proteomes" id="UP000030392">
    <property type="component" value="Unassembled WGS sequence"/>
</dbReference>
<keyword evidence="6 9" id="KW-0378">Hydrolase</keyword>
<dbReference type="SUPFAM" id="SSF51556">
    <property type="entry name" value="Metallo-dependent hydrolases"/>
    <property type="match status" value="1"/>
</dbReference>
<feature type="domain" description="Amidohydrolase-related" evidence="11">
    <location>
        <begin position="15"/>
        <end position="314"/>
    </location>
</feature>
<feature type="binding site" description="via carbamate group" evidence="9">
    <location>
        <position position="103"/>
    </location>
    <ligand>
        <name>Zn(2+)</name>
        <dbReference type="ChEBI" id="CHEBI:29105"/>
        <label>1</label>
    </ligand>
</feature>
<feature type="binding site" description="via carbamate group" evidence="9">
    <location>
        <position position="103"/>
    </location>
    <ligand>
        <name>Zn(2+)</name>
        <dbReference type="ChEBI" id="CHEBI:29105"/>
        <label>2</label>
    </ligand>
</feature>
<evidence type="ECO:0000256" key="4">
    <source>
        <dbReference type="ARBA" id="ARBA00012860"/>
    </source>
</evidence>
<protein>
    <recommendedName>
        <fullName evidence="4 9">Dihydroorotase</fullName>
        <shortName evidence="9">DHOase</shortName>
        <ecNumber evidence="4 9">3.5.2.3</ecNumber>
    </recommendedName>
</protein>
<dbReference type="GO" id="GO:0006207">
    <property type="term" value="P:'de novo' pyrimidine nucleobase biosynthetic process"/>
    <property type="evidence" value="ECO:0007669"/>
    <property type="project" value="TreeGrafter"/>
</dbReference>
<comment type="catalytic activity">
    <reaction evidence="9 10">
        <text>(S)-dihydroorotate + H2O = N-carbamoyl-L-aspartate + H(+)</text>
        <dbReference type="Rhea" id="RHEA:24296"/>
        <dbReference type="ChEBI" id="CHEBI:15377"/>
        <dbReference type="ChEBI" id="CHEBI:15378"/>
        <dbReference type="ChEBI" id="CHEBI:30864"/>
        <dbReference type="ChEBI" id="CHEBI:32814"/>
        <dbReference type="EC" id="3.5.2.3"/>
    </reaction>
</comment>
<feature type="binding site" evidence="9">
    <location>
        <position position="19"/>
    </location>
    <ligand>
        <name>Zn(2+)</name>
        <dbReference type="ChEBI" id="CHEBI:29105"/>
        <label>1</label>
    </ligand>
</feature>
<comment type="pathway">
    <text evidence="2 9 10">Pyrimidine metabolism; UMP biosynthesis via de novo pathway; (S)-dihydroorotate from bicarbonate: step 3/3.</text>
</comment>
<evidence type="ECO:0000256" key="10">
    <source>
        <dbReference type="RuleBase" id="RU003440"/>
    </source>
</evidence>
<feature type="binding site" evidence="9">
    <location>
        <position position="178"/>
    </location>
    <ligand>
        <name>Zn(2+)</name>
        <dbReference type="ChEBI" id="CHEBI:29105"/>
        <label>2</label>
    </ligand>
</feature>
<dbReference type="PANTHER" id="PTHR43137:SF1">
    <property type="entry name" value="DIHYDROOROTASE"/>
    <property type="match status" value="1"/>
</dbReference>
<dbReference type="UniPathway" id="UPA00070">
    <property type="reaction ID" value="UER00117"/>
</dbReference>
<dbReference type="GO" id="GO:0004151">
    <property type="term" value="F:dihydroorotase activity"/>
    <property type="evidence" value="ECO:0007669"/>
    <property type="project" value="UniProtKB-UniRule"/>
</dbReference>
<comment type="cofactor">
    <cofactor evidence="9 10">
        <name>Zn(2+)</name>
        <dbReference type="ChEBI" id="CHEBI:29105"/>
    </cofactor>
    <text evidence="9 10">Binds 2 Zn(2+) ions per subunit.</text>
</comment>
<dbReference type="PANTHER" id="PTHR43137">
    <property type="entry name" value="DIHYDROOROTASE"/>
    <property type="match status" value="1"/>
</dbReference>
<comment type="similarity">
    <text evidence="3 9 10">Belongs to the metallo-dependent hydrolases superfamily. DHOase family. Class II DHOase subfamily.</text>
</comment>
<dbReference type="GO" id="GO:0005829">
    <property type="term" value="C:cytosol"/>
    <property type="evidence" value="ECO:0007669"/>
    <property type="project" value="TreeGrafter"/>
</dbReference>
<feature type="modified residue" description="N6-carboxylysine" evidence="9">
    <location>
        <position position="103"/>
    </location>
</feature>
<feature type="binding site" evidence="9">
    <location>
        <position position="255"/>
    </location>
    <ligand>
        <name>substrate</name>
    </ligand>
</feature>
<dbReference type="NCBIfam" id="TIGR00856">
    <property type="entry name" value="pyrC_dimer"/>
    <property type="match status" value="1"/>
</dbReference>
<evidence type="ECO:0000256" key="9">
    <source>
        <dbReference type="HAMAP-Rule" id="MF_00219"/>
    </source>
</evidence>
<evidence type="ECO:0000256" key="3">
    <source>
        <dbReference type="ARBA" id="ARBA00005631"/>
    </source>
</evidence>
<reference evidence="13" key="1">
    <citation type="journal article" date="2014" name="Sci. Data">
        <title>Genomes of diverse isolates of the marine cyanobacterium Prochlorococcus.</title>
        <authorList>
            <person name="Biller S."/>
            <person name="Berube P."/>
            <person name="Thompson J."/>
            <person name="Kelly L."/>
            <person name="Roggensack S."/>
            <person name="Awad L."/>
            <person name="Roache-Johnson K."/>
            <person name="Ding H."/>
            <person name="Giovannoni S.J."/>
            <person name="Moore L.R."/>
            <person name="Chisholm S.W."/>
        </authorList>
    </citation>
    <scope>NUCLEOTIDE SEQUENCE [LARGE SCALE GENOMIC DNA]</scope>
    <source>
        <strain evidence="13">PAC1</strain>
    </source>
</reference>
<dbReference type="Pfam" id="PF01979">
    <property type="entry name" value="Amidohydro_1"/>
    <property type="match status" value="1"/>
</dbReference>
<dbReference type="GO" id="GO:0008270">
    <property type="term" value="F:zinc ion binding"/>
    <property type="evidence" value="ECO:0007669"/>
    <property type="project" value="UniProtKB-UniRule"/>
</dbReference>
<comment type="caution">
    <text evidence="12">The sequence shown here is derived from an EMBL/GenBank/DDBJ whole genome shotgun (WGS) entry which is preliminary data.</text>
</comment>
<dbReference type="RefSeq" id="WP_036907000.1">
    <property type="nucleotide sequence ID" value="NZ_CP138967.1"/>
</dbReference>
<sequence length="354" mass="39609">MIASVNQISLLKPDDWHLHLRDGKILKGVLSHTADVFCRAIIMPNLDPPITTLSQAQEYKKRIIQSIPEGVSFTPLMTAYLTDDMPANVLERGFREGVFHGAKLYPANVTTNSSYGVTDISKVGNLFETMERIGMPLLIHGEVTDFNVDVFDREAVFIERHLEPLLRTFSSLKVVLEHITTIDAIDFVENSEFDIAATITPHHLHINRNAMFNGGLRSDFYCLPTAKREIHRIALRQAATSGKSCFFLGTDSAPHTRRFKESSCGCAGIFNAPFALESYLKVFEEENALDRFEAFSSINGATFYGLPLNTERITLIRKDISVPQMIDVGLDGNPNDFVKPFHSGETLSWAIEDV</sequence>
<evidence type="ECO:0000256" key="6">
    <source>
        <dbReference type="ARBA" id="ARBA00022801"/>
    </source>
</evidence>
<keyword evidence="5 9" id="KW-0479">Metal-binding</keyword>
<accession>A0A0A2C3C3</accession>
<keyword evidence="7 9" id="KW-0862">Zinc</keyword>
<proteinExistence type="inferred from homology"/>
<feature type="binding site" evidence="9">
    <location>
        <position position="223"/>
    </location>
    <ligand>
        <name>substrate</name>
    </ligand>
</feature>
<dbReference type="HAMAP" id="MF_00219">
    <property type="entry name" value="PyrC_classII"/>
    <property type="match status" value="1"/>
</dbReference>
<feature type="binding site" evidence="9">
    <location>
        <position position="251"/>
    </location>
    <ligand>
        <name>Zn(2+)</name>
        <dbReference type="ChEBI" id="CHEBI:29105"/>
        <label>1</label>
    </ligand>
</feature>
<feature type="binding site" evidence="9">
    <location>
        <begin position="19"/>
        <end position="21"/>
    </location>
    <ligand>
        <name>substrate</name>
    </ligand>
</feature>
<evidence type="ECO:0000256" key="5">
    <source>
        <dbReference type="ARBA" id="ARBA00022723"/>
    </source>
</evidence>
<evidence type="ECO:0000313" key="12">
    <source>
        <dbReference type="EMBL" id="KGG19405.1"/>
    </source>
</evidence>
<dbReference type="InterPro" id="IPR004721">
    <property type="entry name" value="DHOdimr"/>
</dbReference>
<dbReference type="Gene3D" id="3.20.20.140">
    <property type="entry name" value="Metal-dependent hydrolases"/>
    <property type="match status" value="1"/>
</dbReference>
<dbReference type="AlphaFoldDB" id="A0A0A2C3C3"/>
<feature type="binding site" evidence="9">
    <location>
        <position position="17"/>
    </location>
    <ligand>
        <name>Zn(2+)</name>
        <dbReference type="ChEBI" id="CHEBI:29105"/>
        <label>1</label>
    </ligand>
</feature>
<dbReference type="CDD" id="cd01294">
    <property type="entry name" value="DHOase"/>
    <property type="match status" value="1"/>
</dbReference>
<dbReference type="InterPro" id="IPR032466">
    <property type="entry name" value="Metal_Hydrolase"/>
</dbReference>
<evidence type="ECO:0000313" key="13">
    <source>
        <dbReference type="Proteomes" id="UP000030392"/>
    </source>
</evidence>
<feature type="binding site" evidence="9">
    <location>
        <position position="140"/>
    </location>
    <ligand>
        <name>substrate</name>
    </ligand>
</feature>
<evidence type="ECO:0000256" key="1">
    <source>
        <dbReference type="ARBA" id="ARBA00002368"/>
    </source>
</evidence>
<gene>
    <name evidence="9" type="primary">pyrC</name>
    <name evidence="12" type="ORF">EV03_1787</name>
</gene>
<evidence type="ECO:0000256" key="7">
    <source>
        <dbReference type="ARBA" id="ARBA00022833"/>
    </source>
</evidence>
<feature type="binding site" evidence="9">
    <location>
        <position position="267"/>
    </location>
    <ligand>
        <name>substrate</name>
    </ligand>
</feature>
<feature type="binding site" evidence="9">
    <location>
        <position position="140"/>
    </location>
    <ligand>
        <name>Zn(2+)</name>
        <dbReference type="ChEBI" id="CHEBI:29105"/>
        <label>2</label>
    </ligand>
</feature>
<dbReference type="EMBL" id="JNAX01000015">
    <property type="protein sequence ID" value="KGG19405.1"/>
    <property type="molecule type" value="Genomic_DNA"/>
</dbReference>
<dbReference type="InterPro" id="IPR002195">
    <property type="entry name" value="Dihydroorotase_CS"/>
</dbReference>
<comment type="subunit">
    <text evidence="9">Homodimer.</text>
</comment>